<keyword evidence="4" id="KW-1185">Reference proteome</keyword>
<reference evidence="3 4" key="1">
    <citation type="journal article" date="2019" name="Int. J. Syst. Evol. Microbiol.">
        <title>The Global Catalogue of Microorganisms (GCM) 10K type strain sequencing project: providing services to taxonomists for standard genome sequencing and annotation.</title>
        <authorList>
            <consortium name="The Broad Institute Genomics Platform"/>
            <consortium name="The Broad Institute Genome Sequencing Center for Infectious Disease"/>
            <person name="Wu L."/>
            <person name="Ma J."/>
        </authorList>
    </citation>
    <scope>NUCLEOTIDE SEQUENCE [LARGE SCALE GENOMIC DNA]</scope>
    <source>
        <strain evidence="3 4">JCM 3367</strain>
    </source>
</reference>
<evidence type="ECO:0000256" key="1">
    <source>
        <dbReference type="SAM" id="MobiDB-lite"/>
    </source>
</evidence>
<dbReference type="EMBL" id="BAAARY010000015">
    <property type="protein sequence ID" value="GAA2528564.1"/>
    <property type="molecule type" value="Genomic_DNA"/>
</dbReference>
<dbReference type="InterPro" id="IPR010982">
    <property type="entry name" value="Lambda_DNA-bd_dom_sf"/>
</dbReference>
<evidence type="ECO:0000259" key="2">
    <source>
        <dbReference type="SMART" id="SM00530"/>
    </source>
</evidence>
<evidence type="ECO:0000313" key="4">
    <source>
        <dbReference type="Proteomes" id="UP001499978"/>
    </source>
</evidence>
<proteinExistence type="predicted"/>
<dbReference type="SMART" id="SM00530">
    <property type="entry name" value="HTH_XRE"/>
    <property type="match status" value="1"/>
</dbReference>
<dbReference type="InterPro" id="IPR036366">
    <property type="entry name" value="PGBDSf"/>
</dbReference>
<evidence type="ECO:0000313" key="3">
    <source>
        <dbReference type="EMBL" id="GAA2528564.1"/>
    </source>
</evidence>
<comment type="caution">
    <text evidence="3">The sequence shown here is derived from an EMBL/GenBank/DDBJ whole genome shotgun (WGS) entry which is preliminary data.</text>
</comment>
<feature type="domain" description="HTH cro/C1-type" evidence="2">
    <location>
        <begin position="35"/>
        <end position="91"/>
    </location>
</feature>
<protein>
    <submittedName>
        <fullName evidence="3">Helix-turn-helix domain-containing protein</fullName>
    </submittedName>
</protein>
<dbReference type="CDD" id="cd00093">
    <property type="entry name" value="HTH_XRE"/>
    <property type="match status" value="1"/>
</dbReference>
<name>A0ABN3NQU6_9ACTN</name>
<dbReference type="SUPFAM" id="SSF47413">
    <property type="entry name" value="lambda repressor-like DNA-binding domains"/>
    <property type="match status" value="1"/>
</dbReference>
<organism evidence="3 4">
    <name type="scientific">Pilimelia columellifera subsp. columellifera</name>
    <dbReference type="NCBI Taxonomy" id="706583"/>
    <lineage>
        <taxon>Bacteria</taxon>
        <taxon>Bacillati</taxon>
        <taxon>Actinomycetota</taxon>
        <taxon>Actinomycetes</taxon>
        <taxon>Micromonosporales</taxon>
        <taxon>Micromonosporaceae</taxon>
        <taxon>Pilimelia</taxon>
    </lineage>
</organism>
<feature type="region of interest" description="Disordered" evidence="1">
    <location>
        <begin position="368"/>
        <end position="388"/>
    </location>
</feature>
<dbReference type="Gene3D" id="1.10.260.40">
    <property type="entry name" value="lambda repressor-like DNA-binding domains"/>
    <property type="match status" value="1"/>
</dbReference>
<gene>
    <name evidence="3" type="ORF">GCM10010201_29540</name>
</gene>
<sequence length="388" mass="41481">MDLSVGIMQRIEAVSNLANREARRGAMSAETLPSLLTSLKTRSGLSYDVIARRVHISKSALHRYCQGEAAPPDFSAVERIARCCGASDDERRRLHDTWRRAAAGGLPGPEPTQVANVPTANAELRTAKADVSTARADLPVSKRTRSLTAWGNVARTGRGWAVTVLTLLAMIAATAAWWPNARATAGGVEPLLSGACAEPVALGRTDGCVSELQRLLLKAGAEIEIDGSFGPITQSKVSAYQALANLPVTGQADDATKKALYAGTVPLRSWPRDQVEARIRQVFVEAPDLAVRVAECRSHLEALSAAANADGTHSWGVFQLTDQMIKQLEGTRLLALDPEWNIRAAHRRYLAHADFGERFCDRAVAPGPTARRSVGLDTQRAASAPGGA</sequence>
<dbReference type="Pfam" id="PF01471">
    <property type="entry name" value="PG_binding_1"/>
    <property type="match status" value="1"/>
</dbReference>
<dbReference type="Proteomes" id="UP001499978">
    <property type="component" value="Unassembled WGS sequence"/>
</dbReference>
<dbReference type="InterPro" id="IPR001387">
    <property type="entry name" value="Cro/C1-type_HTH"/>
</dbReference>
<accession>A0ABN3NQU6</accession>
<dbReference type="Gene3D" id="1.10.101.10">
    <property type="entry name" value="PGBD-like superfamily/PGBD"/>
    <property type="match status" value="1"/>
</dbReference>
<dbReference type="InterPro" id="IPR036365">
    <property type="entry name" value="PGBD-like_sf"/>
</dbReference>
<dbReference type="SUPFAM" id="SSF47090">
    <property type="entry name" value="PGBD-like"/>
    <property type="match status" value="1"/>
</dbReference>
<dbReference type="InterPro" id="IPR002477">
    <property type="entry name" value="Peptidoglycan-bd-like"/>
</dbReference>
<dbReference type="Pfam" id="PF13560">
    <property type="entry name" value="HTH_31"/>
    <property type="match status" value="1"/>
</dbReference>